<feature type="compositionally biased region" description="Acidic residues" evidence="1">
    <location>
        <begin position="178"/>
        <end position="195"/>
    </location>
</feature>
<feature type="region of interest" description="Disordered" evidence="1">
    <location>
        <begin position="308"/>
        <end position="338"/>
    </location>
</feature>
<organism evidence="2 3">
    <name type="scientific">Pseudovirgaria hyperparasitica</name>
    <dbReference type="NCBI Taxonomy" id="470096"/>
    <lineage>
        <taxon>Eukaryota</taxon>
        <taxon>Fungi</taxon>
        <taxon>Dikarya</taxon>
        <taxon>Ascomycota</taxon>
        <taxon>Pezizomycotina</taxon>
        <taxon>Dothideomycetes</taxon>
        <taxon>Dothideomycetes incertae sedis</taxon>
        <taxon>Acrospermales</taxon>
        <taxon>Acrospermaceae</taxon>
        <taxon>Pseudovirgaria</taxon>
    </lineage>
</organism>
<dbReference type="AlphaFoldDB" id="A0A6A6WI61"/>
<feature type="region of interest" description="Disordered" evidence="1">
    <location>
        <begin position="178"/>
        <end position="210"/>
    </location>
</feature>
<feature type="compositionally biased region" description="Polar residues" evidence="1">
    <location>
        <begin position="200"/>
        <end position="210"/>
    </location>
</feature>
<protein>
    <submittedName>
        <fullName evidence="2">Uncharacterized protein</fullName>
    </submittedName>
</protein>
<keyword evidence="3" id="KW-1185">Reference proteome</keyword>
<dbReference type="GeneID" id="54486230"/>
<dbReference type="Proteomes" id="UP000799437">
    <property type="component" value="Unassembled WGS sequence"/>
</dbReference>
<dbReference type="RefSeq" id="XP_033604127.1">
    <property type="nucleotide sequence ID" value="XM_033745176.1"/>
</dbReference>
<proteinExistence type="predicted"/>
<gene>
    <name evidence="2" type="ORF">EJ05DRAFT_482525</name>
</gene>
<dbReference type="EMBL" id="ML996566">
    <property type="protein sequence ID" value="KAF2761676.1"/>
    <property type="molecule type" value="Genomic_DNA"/>
</dbReference>
<evidence type="ECO:0000313" key="2">
    <source>
        <dbReference type="EMBL" id="KAF2761676.1"/>
    </source>
</evidence>
<evidence type="ECO:0000313" key="3">
    <source>
        <dbReference type="Proteomes" id="UP000799437"/>
    </source>
</evidence>
<evidence type="ECO:0000256" key="1">
    <source>
        <dbReference type="SAM" id="MobiDB-lite"/>
    </source>
</evidence>
<name>A0A6A6WI61_9PEZI</name>
<accession>A0A6A6WI61</accession>
<reference evidence="2" key="1">
    <citation type="journal article" date="2020" name="Stud. Mycol.">
        <title>101 Dothideomycetes genomes: a test case for predicting lifestyles and emergence of pathogens.</title>
        <authorList>
            <person name="Haridas S."/>
            <person name="Albert R."/>
            <person name="Binder M."/>
            <person name="Bloem J."/>
            <person name="Labutti K."/>
            <person name="Salamov A."/>
            <person name="Andreopoulos B."/>
            <person name="Baker S."/>
            <person name="Barry K."/>
            <person name="Bills G."/>
            <person name="Bluhm B."/>
            <person name="Cannon C."/>
            <person name="Castanera R."/>
            <person name="Culley D."/>
            <person name="Daum C."/>
            <person name="Ezra D."/>
            <person name="Gonzalez J."/>
            <person name="Henrissat B."/>
            <person name="Kuo A."/>
            <person name="Liang C."/>
            <person name="Lipzen A."/>
            <person name="Lutzoni F."/>
            <person name="Magnuson J."/>
            <person name="Mondo S."/>
            <person name="Nolan M."/>
            <person name="Ohm R."/>
            <person name="Pangilinan J."/>
            <person name="Park H.-J."/>
            <person name="Ramirez L."/>
            <person name="Alfaro M."/>
            <person name="Sun H."/>
            <person name="Tritt A."/>
            <person name="Yoshinaga Y."/>
            <person name="Zwiers L.-H."/>
            <person name="Turgeon B."/>
            <person name="Goodwin S."/>
            <person name="Spatafora J."/>
            <person name="Crous P."/>
            <person name="Grigoriev I."/>
        </authorList>
    </citation>
    <scope>NUCLEOTIDE SEQUENCE</scope>
    <source>
        <strain evidence="2">CBS 121739</strain>
    </source>
</reference>
<feature type="region of interest" description="Disordered" evidence="1">
    <location>
        <begin position="112"/>
        <end position="147"/>
    </location>
</feature>
<sequence length="338" mass="36497">MSFVALTSAQAALNRRSDALVTLALRLAYIYLSIIYRRSSLSTFLIPSLHLVIIVQHFTIQVNSAYLPSKAKPLRLTLAFTAQTQTYSLSKIMDPTSIRHALHKLPLSLLSHNQPRHTEMPPPPPYTARPTPSRQPSGIQPTGLGIHNVQMPSLAPRQTQPARPNTIPLLPEQVINDSDLESMDGDDDDDDEVSEDSTSVHINASTTITGTGNRVAMPRVETARLGALIHGVLAQQQQQQQQSHMGLRRDTRPLNITINCGVTVNGNNNVIALTGPANGVFGGGSAVQQGGVQQRPNPGQLARPSIEAVVGAGSGQRKRGAEEDWAGAERAKSPKREP</sequence>
<feature type="compositionally biased region" description="Basic and acidic residues" evidence="1">
    <location>
        <begin position="319"/>
        <end position="338"/>
    </location>
</feature>